<dbReference type="SUPFAM" id="SSF51905">
    <property type="entry name" value="FAD/NAD(P)-binding domain"/>
    <property type="match status" value="1"/>
</dbReference>
<dbReference type="OrthoDB" id="5168047at2"/>
<dbReference type="AlphaFoldDB" id="A0A1C6U2H3"/>
<protein>
    <submittedName>
        <fullName evidence="2">Uncharacterized FAD-dependent dehydrogenase</fullName>
    </submittedName>
</protein>
<dbReference type="Gene3D" id="3.50.50.60">
    <property type="entry name" value="FAD/NAD(P)-binding domain"/>
    <property type="match status" value="1"/>
</dbReference>
<dbReference type="PRINTS" id="PR00411">
    <property type="entry name" value="PNDRDTASEI"/>
</dbReference>
<name>A0A1C6U2H3_9ACTN</name>
<organism evidence="2 3">
    <name type="scientific">Micromonospora yangpuensis</name>
    <dbReference type="NCBI Taxonomy" id="683228"/>
    <lineage>
        <taxon>Bacteria</taxon>
        <taxon>Bacillati</taxon>
        <taxon>Actinomycetota</taxon>
        <taxon>Actinomycetes</taxon>
        <taxon>Micromonosporales</taxon>
        <taxon>Micromonosporaceae</taxon>
        <taxon>Micromonospora</taxon>
    </lineage>
</organism>
<dbReference type="PANTHER" id="PTHR43106">
    <property type="entry name" value="DEHYDROGENASE-RELATED"/>
    <property type="match status" value="1"/>
</dbReference>
<evidence type="ECO:0000259" key="1">
    <source>
        <dbReference type="Pfam" id="PF07992"/>
    </source>
</evidence>
<evidence type="ECO:0000313" key="3">
    <source>
        <dbReference type="Proteomes" id="UP000198937"/>
    </source>
</evidence>
<feature type="domain" description="FAD/NAD(P)-binding" evidence="1">
    <location>
        <begin position="3"/>
        <end position="51"/>
    </location>
</feature>
<dbReference type="InterPro" id="IPR036188">
    <property type="entry name" value="FAD/NAD-bd_sf"/>
</dbReference>
<evidence type="ECO:0000313" key="2">
    <source>
        <dbReference type="EMBL" id="SCL48260.1"/>
    </source>
</evidence>
<dbReference type="RefSeq" id="WP_091434051.1">
    <property type="nucleotide sequence ID" value="NZ_BMMJ01000006.1"/>
</dbReference>
<gene>
    <name evidence="2" type="ORF">GA0070617_0825</name>
</gene>
<keyword evidence="3" id="KW-1185">Reference proteome</keyword>
<dbReference type="InterPro" id="IPR023753">
    <property type="entry name" value="FAD/NAD-binding_dom"/>
</dbReference>
<reference evidence="2 3" key="1">
    <citation type="submission" date="2016-06" db="EMBL/GenBank/DDBJ databases">
        <authorList>
            <person name="Kjaerup R.B."/>
            <person name="Dalgaard T.S."/>
            <person name="Juul-Madsen H.R."/>
        </authorList>
    </citation>
    <scope>NUCLEOTIDE SEQUENCE [LARGE SCALE GENOMIC DNA]</scope>
    <source>
        <strain evidence="2 3">DSM 45577</strain>
    </source>
</reference>
<dbReference type="Proteomes" id="UP000198937">
    <property type="component" value="Unassembled WGS sequence"/>
</dbReference>
<dbReference type="GO" id="GO:0016491">
    <property type="term" value="F:oxidoreductase activity"/>
    <property type="evidence" value="ECO:0007669"/>
    <property type="project" value="InterPro"/>
</dbReference>
<accession>A0A1C6U2H3</accession>
<dbReference type="EMBL" id="FMIA01000002">
    <property type="protein sequence ID" value="SCL48260.1"/>
    <property type="molecule type" value="Genomic_DNA"/>
</dbReference>
<sequence length="482" mass="51378">MFFDVVVVGAGPGGLACAHEVVRQAQGLRVLLLEAGRGMRNRPCPVDRGLRCTGCAGICNVISGFGGCVHYGDGVKLSLLPSGRRLIDHFGEDRADELCERAFQFLTAPLPEPPILSGTRLGAPAIKAFAGNGLAIREYPVAVLGETQVRDMLTALHGFRNDALTVWEKSELVTAALEGDRLTLTVATHGGLVTAQTARLVLATGRHGVTSTHNLLTAFGVQTIAPDMSLGVRLETRAEVLAAIGVEHPDLKITQLERVDRKTKTFCFCGGPNGGRIKFTNYQRSFGREVITLDGHETTERLPGGRPLAANFGLLCQLARPGTSTEVRDEILSDYWRLSGGRPVAQSLRAFMNKTTEPRSWPELAAAVAFEPSVKDLTTARLDSLFTDAEHVSLTESLRRVMGSILDHAGAGLSVDDLVDDVLVIGPEVEFLWDRVPVDEDCKVRGLPIYVVGDAAGIAQGIVQAAMMGVAAGDAIASGTPA</sequence>
<proteinExistence type="predicted"/>
<dbReference type="STRING" id="683228.GA0070617_0825"/>
<dbReference type="Pfam" id="PF07992">
    <property type="entry name" value="Pyr_redox_2"/>
    <property type="match status" value="1"/>
</dbReference>
<dbReference type="PANTHER" id="PTHR43106:SF1">
    <property type="entry name" value="DEHYDROGENASE-RELATED"/>
    <property type="match status" value="1"/>
</dbReference>